<dbReference type="GO" id="GO:0006071">
    <property type="term" value="P:glycerol metabolic process"/>
    <property type="evidence" value="ECO:0007669"/>
    <property type="project" value="UniProtKB-KW"/>
</dbReference>
<evidence type="ECO:0000256" key="2">
    <source>
        <dbReference type="ARBA" id="ARBA00012247"/>
    </source>
</evidence>
<dbReference type="EMBL" id="FNNA01000001">
    <property type="protein sequence ID" value="SDW25703.1"/>
    <property type="molecule type" value="Genomic_DNA"/>
</dbReference>
<dbReference type="PROSITE" id="PS51704">
    <property type="entry name" value="GP_PDE"/>
    <property type="match status" value="1"/>
</dbReference>
<accession>A0A1H2S284</accession>
<evidence type="ECO:0000259" key="8">
    <source>
        <dbReference type="PROSITE" id="PS51704"/>
    </source>
</evidence>
<dbReference type="Proteomes" id="UP000182944">
    <property type="component" value="Unassembled WGS sequence"/>
</dbReference>
<evidence type="ECO:0000256" key="6">
    <source>
        <dbReference type="ARBA" id="ARBA00047512"/>
    </source>
</evidence>
<evidence type="ECO:0000313" key="10">
    <source>
        <dbReference type="Proteomes" id="UP000182944"/>
    </source>
</evidence>
<sequence>MISPLFRSAALAALIPAAGLAQTAPAPATPAATDAPAATATPAYDFAAAKRDALTYGPRPFYLIDRLPAGALKDKLNACRGQAPKVSSFSIGHRGAPMMFPEHTVESNLAAAAMGAGVLECDVTFTKDKTLVCRHAQNDLHTTTNILATPLAAKCVTPFAPAAEVTDAKAECRTAELTLDEFRSLSPKMDSADKTATTVEAYMKGNPGWRTDLYSDGAHLMTHAESIQLFKALGAKFTPELKEAIVEMPFDGWTNEDYAQAIVDEYKAAGIPPADVHLQTFEMVHMDHWLKAEPEFAKTAVYLVDPDRVDGFDPEKPESWGEYAPQPLADKGIRTLAPPLFALVAPGEGHDMVPSAYAKAIKAAGMDIITWSLERSGPIARGNGGWYYGSVKSVATDDGAIYEMVDTLAQEVGVKGIFSDWPATVTYYANCMGIE</sequence>
<keyword evidence="10" id="KW-1185">Reference proteome</keyword>
<evidence type="ECO:0000256" key="4">
    <source>
        <dbReference type="ARBA" id="ARBA00022798"/>
    </source>
</evidence>
<dbReference type="AlphaFoldDB" id="A0A1H2S284"/>
<dbReference type="Pfam" id="PF03009">
    <property type="entry name" value="GDPD"/>
    <property type="match status" value="1"/>
</dbReference>
<dbReference type="InterPro" id="IPR017946">
    <property type="entry name" value="PLC-like_Pdiesterase_TIM-brl"/>
</dbReference>
<keyword evidence="3 7" id="KW-0732">Signal</keyword>
<name>A0A1H2S284_9RHOB</name>
<evidence type="ECO:0000256" key="1">
    <source>
        <dbReference type="ARBA" id="ARBA00007277"/>
    </source>
</evidence>
<reference evidence="10" key="1">
    <citation type="submission" date="2016-10" db="EMBL/GenBank/DDBJ databases">
        <authorList>
            <person name="Varghese N."/>
            <person name="Submissions S."/>
        </authorList>
    </citation>
    <scope>NUCLEOTIDE SEQUENCE [LARGE SCALE GENOMIC DNA]</scope>
    <source>
        <strain evidence="10">DSM 29303</strain>
    </source>
</reference>
<dbReference type="EC" id="3.1.4.46" evidence="2"/>
<dbReference type="SUPFAM" id="SSF51695">
    <property type="entry name" value="PLC-like phosphodiesterases"/>
    <property type="match status" value="1"/>
</dbReference>
<dbReference type="RefSeq" id="WP_081969071.1">
    <property type="nucleotide sequence ID" value="NZ_FNNA01000001.1"/>
</dbReference>
<organism evidence="9 10">
    <name type="scientific">Paracoccus sanguinis</name>
    <dbReference type="NCBI Taxonomy" id="1545044"/>
    <lineage>
        <taxon>Bacteria</taxon>
        <taxon>Pseudomonadati</taxon>
        <taxon>Pseudomonadota</taxon>
        <taxon>Alphaproteobacteria</taxon>
        <taxon>Rhodobacterales</taxon>
        <taxon>Paracoccaceae</taxon>
        <taxon>Paracoccus</taxon>
    </lineage>
</organism>
<proteinExistence type="inferred from homology"/>
<comment type="similarity">
    <text evidence="1">Belongs to the glycerophosphoryl diester phosphodiesterase family.</text>
</comment>
<evidence type="ECO:0000256" key="3">
    <source>
        <dbReference type="ARBA" id="ARBA00022729"/>
    </source>
</evidence>
<gene>
    <name evidence="9" type="ORF">SAMN05444276_101518</name>
</gene>
<dbReference type="PANTHER" id="PTHR43620">
    <property type="entry name" value="GLYCEROPHOSPHORYL DIESTER PHOSPHODIESTERASE"/>
    <property type="match status" value="1"/>
</dbReference>
<feature type="signal peptide" evidence="7">
    <location>
        <begin position="1"/>
        <end position="23"/>
    </location>
</feature>
<dbReference type="GO" id="GO:0008889">
    <property type="term" value="F:glycerophosphodiester phosphodiesterase activity"/>
    <property type="evidence" value="ECO:0007669"/>
    <property type="project" value="UniProtKB-EC"/>
</dbReference>
<dbReference type="InterPro" id="IPR030395">
    <property type="entry name" value="GP_PDE_dom"/>
</dbReference>
<comment type="catalytic activity">
    <reaction evidence="6">
        <text>a sn-glycero-3-phosphodiester + H2O = an alcohol + sn-glycerol 3-phosphate + H(+)</text>
        <dbReference type="Rhea" id="RHEA:12969"/>
        <dbReference type="ChEBI" id="CHEBI:15377"/>
        <dbReference type="ChEBI" id="CHEBI:15378"/>
        <dbReference type="ChEBI" id="CHEBI:30879"/>
        <dbReference type="ChEBI" id="CHEBI:57597"/>
        <dbReference type="ChEBI" id="CHEBI:83408"/>
        <dbReference type="EC" id="3.1.4.46"/>
    </reaction>
</comment>
<keyword evidence="5" id="KW-0378">Hydrolase</keyword>
<dbReference type="Gene3D" id="3.20.20.190">
    <property type="entry name" value="Phosphatidylinositol (PI) phosphodiesterase"/>
    <property type="match status" value="1"/>
</dbReference>
<keyword evidence="4" id="KW-0319">Glycerol metabolism</keyword>
<dbReference type="GO" id="GO:0006629">
    <property type="term" value="P:lipid metabolic process"/>
    <property type="evidence" value="ECO:0007669"/>
    <property type="project" value="InterPro"/>
</dbReference>
<feature type="chain" id="PRO_5010172506" description="glycerophosphodiester phosphodiesterase" evidence="7">
    <location>
        <begin position="24"/>
        <end position="435"/>
    </location>
</feature>
<dbReference type="OrthoDB" id="9795622at2"/>
<evidence type="ECO:0000313" key="9">
    <source>
        <dbReference type="EMBL" id="SDW25703.1"/>
    </source>
</evidence>
<evidence type="ECO:0000256" key="7">
    <source>
        <dbReference type="SAM" id="SignalP"/>
    </source>
</evidence>
<feature type="domain" description="GP-PDE" evidence="8">
    <location>
        <begin position="88"/>
        <end position="412"/>
    </location>
</feature>
<protein>
    <recommendedName>
        <fullName evidence="2">glycerophosphodiester phosphodiesterase</fullName>
        <ecNumber evidence="2">3.1.4.46</ecNumber>
    </recommendedName>
</protein>
<dbReference type="STRING" id="1545044.SAMN05444276_101518"/>
<evidence type="ECO:0000256" key="5">
    <source>
        <dbReference type="ARBA" id="ARBA00022801"/>
    </source>
</evidence>
<dbReference type="PANTHER" id="PTHR43620:SF7">
    <property type="entry name" value="GLYCEROPHOSPHODIESTER PHOSPHODIESTERASE GDPD5-RELATED"/>
    <property type="match status" value="1"/>
</dbReference>